<proteinExistence type="predicted"/>
<evidence type="ECO:0000256" key="5">
    <source>
        <dbReference type="SAM" id="Phobius"/>
    </source>
</evidence>
<comment type="caution">
    <text evidence="6">The sequence shown here is derived from an EMBL/GenBank/DDBJ whole genome shotgun (WGS) entry which is preliminary data.</text>
</comment>
<dbReference type="OrthoDB" id="5393181at2759"/>
<organism evidence="6 7">
    <name type="scientific">Salinomyces thailandicus</name>
    <dbReference type="NCBI Taxonomy" id="706561"/>
    <lineage>
        <taxon>Eukaryota</taxon>
        <taxon>Fungi</taxon>
        <taxon>Dikarya</taxon>
        <taxon>Ascomycota</taxon>
        <taxon>Pezizomycotina</taxon>
        <taxon>Dothideomycetes</taxon>
        <taxon>Dothideomycetidae</taxon>
        <taxon>Mycosphaerellales</taxon>
        <taxon>Teratosphaeriaceae</taxon>
        <taxon>Salinomyces</taxon>
    </lineage>
</organism>
<feature type="compositionally biased region" description="Basic residues" evidence="4">
    <location>
        <begin position="19"/>
        <end position="28"/>
    </location>
</feature>
<keyword evidence="1 5" id="KW-0812">Transmembrane</keyword>
<accession>A0A4U0UBV9</accession>
<dbReference type="Proteomes" id="UP000308549">
    <property type="component" value="Unassembled WGS sequence"/>
</dbReference>
<dbReference type="InterPro" id="IPR028143">
    <property type="entry name" value="Get2/sif1"/>
</dbReference>
<sequence>MADTPSPVPEDETPTQKQARLRREKRQQKLATSGEDRLAKIKALNGGIAPPAEVLGGPATQSSGGGGAGSRPQASVSDDPDEVDIDTVSGANTPGGQGRTARTNAQENPLAAAMLKMQRGEAGPGGEEEEPMLKMMQQITSMMGGMGGGGGGQQGGQGGGMGMGGEGGDMPDMSQMLSQLMGGQQKTQEEQAKASSTGSATLWRIVHALFAMLLGVYTVTGSTFNGTQRARSQSAYADGSSEGVGPRLFTLFITAELLLQGSRFYLEKGQLQGSGMLATVANSGMVPEPYARYIRTAGRWIGIVQSIISDALVIIFVLGAFAWWRGENVV</sequence>
<evidence type="ECO:0000256" key="1">
    <source>
        <dbReference type="ARBA" id="ARBA00022692"/>
    </source>
</evidence>
<gene>
    <name evidence="6" type="ORF">B0A50_01179</name>
</gene>
<name>A0A4U0UBV9_9PEZI</name>
<dbReference type="EMBL" id="NAJL01000004">
    <property type="protein sequence ID" value="TKA32953.1"/>
    <property type="molecule type" value="Genomic_DNA"/>
</dbReference>
<dbReference type="Pfam" id="PF08690">
    <property type="entry name" value="GET2"/>
    <property type="match status" value="1"/>
</dbReference>
<evidence type="ECO:0000256" key="2">
    <source>
        <dbReference type="ARBA" id="ARBA00022989"/>
    </source>
</evidence>
<dbReference type="PANTHER" id="PTHR28263">
    <property type="entry name" value="GOLGI TO ER TRAFFIC PROTEIN 2"/>
    <property type="match status" value="1"/>
</dbReference>
<feature type="transmembrane region" description="Helical" evidence="5">
    <location>
        <begin position="202"/>
        <end position="224"/>
    </location>
</feature>
<dbReference type="PANTHER" id="PTHR28263:SF1">
    <property type="entry name" value="GOLGI TO ER TRAFFIC PROTEIN 2"/>
    <property type="match status" value="1"/>
</dbReference>
<feature type="transmembrane region" description="Helical" evidence="5">
    <location>
        <begin position="300"/>
        <end position="324"/>
    </location>
</feature>
<keyword evidence="7" id="KW-1185">Reference proteome</keyword>
<feature type="region of interest" description="Disordered" evidence="4">
    <location>
        <begin position="146"/>
        <end position="175"/>
    </location>
</feature>
<keyword evidence="2 5" id="KW-1133">Transmembrane helix</keyword>
<feature type="region of interest" description="Disordered" evidence="4">
    <location>
        <begin position="1"/>
        <end position="105"/>
    </location>
</feature>
<keyword evidence="3 5" id="KW-0472">Membrane</keyword>
<reference evidence="6 7" key="1">
    <citation type="submission" date="2017-03" db="EMBL/GenBank/DDBJ databases">
        <title>Genomes of endolithic fungi from Antarctica.</title>
        <authorList>
            <person name="Coleine C."/>
            <person name="Masonjones S."/>
            <person name="Stajich J.E."/>
        </authorList>
    </citation>
    <scope>NUCLEOTIDE SEQUENCE [LARGE SCALE GENOMIC DNA]</scope>
    <source>
        <strain evidence="6 7">CCFEE 6315</strain>
    </source>
</reference>
<evidence type="ECO:0000256" key="3">
    <source>
        <dbReference type="ARBA" id="ARBA00023136"/>
    </source>
</evidence>
<dbReference type="GO" id="GO:0006890">
    <property type="term" value="P:retrograde vesicle-mediated transport, Golgi to endoplasmic reticulum"/>
    <property type="evidence" value="ECO:0007669"/>
    <property type="project" value="TreeGrafter"/>
</dbReference>
<dbReference type="AlphaFoldDB" id="A0A4U0UBV9"/>
<evidence type="ECO:0000313" key="6">
    <source>
        <dbReference type="EMBL" id="TKA32953.1"/>
    </source>
</evidence>
<evidence type="ECO:0000313" key="7">
    <source>
        <dbReference type="Proteomes" id="UP000308549"/>
    </source>
</evidence>
<feature type="compositionally biased region" description="Gly residues" evidence="4">
    <location>
        <begin position="146"/>
        <end position="168"/>
    </location>
</feature>
<evidence type="ECO:0000256" key="4">
    <source>
        <dbReference type="SAM" id="MobiDB-lite"/>
    </source>
</evidence>
<protein>
    <submittedName>
        <fullName evidence="6">Uncharacterized protein</fullName>
    </submittedName>
</protein>